<proteinExistence type="predicted"/>
<reference evidence="1 2" key="2">
    <citation type="submission" date="2008-04" db="EMBL/GenBank/DDBJ databases">
        <authorList>
            <person name="Fulton L."/>
            <person name="Clifton S."/>
            <person name="Fulton B."/>
            <person name="Xu J."/>
            <person name="Minx P."/>
            <person name="Pepin K.H."/>
            <person name="Johnson M."/>
            <person name="Thiruvilangam P."/>
            <person name="Bhonagiri V."/>
            <person name="Nash W.E."/>
            <person name="Mardis E.R."/>
            <person name="Wilson R.K."/>
        </authorList>
    </citation>
    <scope>NUCLEOTIDE SEQUENCE [LARGE SCALE GENOMIC DNA]</scope>
    <source>
        <strain evidence="1 2">DSM 17136</strain>
    </source>
</reference>
<sequence>MRHLSARLSAFGKCGLVGNAEHVAYGIVGIAIVHDGFAACVDRQVLQPAACGLVGVEGLRTVAVFQIGALLELVIADAVHVVIAVGLVAAYLFQLTAEVVGVSDLLLVRVDHLQEAVVAVVGPLCHIGGNRLVGHNQRAASLGDFAHLAVEVLDGSRSVLTEHQATDAVLRGVASAVVILHVVLRVVGIVNARQPVIIVVVGDGLAFLGKVGCLLGQHIAECIIREGSYILAELFILS</sequence>
<dbReference type="eggNOG" id="ENOG5034A2F">
    <property type="taxonomic scope" value="Bacteria"/>
</dbReference>
<name>B3JLF6_9BACT</name>
<comment type="caution">
    <text evidence="1">The sequence shown here is derived from an EMBL/GenBank/DDBJ whole genome shotgun (WGS) entry which is preliminary data.</text>
</comment>
<gene>
    <name evidence="1" type="ORF">BACCOP_02746</name>
</gene>
<evidence type="ECO:0000313" key="1">
    <source>
        <dbReference type="EMBL" id="EDV00265.1"/>
    </source>
</evidence>
<dbReference type="AlphaFoldDB" id="B3JLF6"/>
<evidence type="ECO:0000313" key="2">
    <source>
        <dbReference type="Proteomes" id="UP000003146"/>
    </source>
</evidence>
<protein>
    <submittedName>
        <fullName evidence="1">Uncharacterized protein</fullName>
    </submittedName>
</protein>
<organism evidence="1 2">
    <name type="scientific">Phocaeicola coprocola DSM 17136</name>
    <dbReference type="NCBI Taxonomy" id="470145"/>
    <lineage>
        <taxon>Bacteria</taxon>
        <taxon>Pseudomonadati</taxon>
        <taxon>Bacteroidota</taxon>
        <taxon>Bacteroidia</taxon>
        <taxon>Bacteroidales</taxon>
        <taxon>Bacteroidaceae</taxon>
        <taxon>Phocaeicola</taxon>
    </lineage>
</organism>
<dbReference type="HOGENOM" id="CLU_1164023_0_0_10"/>
<dbReference type="Proteomes" id="UP000003146">
    <property type="component" value="Unassembled WGS sequence"/>
</dbReference>
<dbReference type="EMBL" id="ABIY02000098">
    <property type="protein sequence ID" value="EDV00265.1"/>
    <property type="molecule type" value="Genomic_DNA"/>
</dbReference>
<reference evidence="1 2" key="1">
    <citation type="submission" date="2008-04" db="EMBL/GenBank/DDBJ databases">
        <title>Draft genome sequence of Bacteroides coprocola (DSM 17136).</title>
        <authorList>
            <person name="Sudarsanam P."/>
            <person name="Ley R."/>
            <person name="Guruge J."/>
            <person name="Turnbaugh P.J."/>
            <person name="Mahowald M."/>
            <person name="Liep D."/>
            <person name="Gordon J."/>
        </authorList>
    </citation>
    <scope>NUCLEOTIDE SEQUENCE [LARGE SCALE GENOMIC DNA]</scope>
    <source>
        <strain evidence="1 2">DSM 17136</strain>
    </source>
</reference>
<accession>B3JLF6</accession>